<dbReference type="PANTHER" id="PTHR16071:SF2">
    <property type="entry name" value="FIGNL1-INTERACTING REGULATOR OF RECOMBINATION AND MITOSIS"/>
    <property type="match status" value="1"/>
</dbReference>
<dbReference type="OMA" id="PELICIY"/>
<dbReference type="PhylomeDB" id="A7SP00"/>
<accession>A7SP00</accession>
<sequence>MSVLLSRFVFDDEKQNKYNTKHISSLNFYQEKYTTASNSNEKLELLQILSNHLLPQLGLADLEAHYLAKVVPQVFDSIVDYLHSVSSLLSTLETCEDKESVLLEIQAILQAAKVCIEWLEMCVVHVSTFTAELSITDMHSLSPSVLKVAKYAYEHCQQSEVLYGTFLQRFSEELSAIFKKAYQLQKICGVRSIDTNILVNTWKILTRLVIKHMELLKNHIDIDKIVRELCVALEAELNSCHQLVSLQSASGGKDKIMSKKIKVLRFLIGNLMNLVKEYFDFIDGCLPDVLYLLVTLESDNTHKVPSSDLREIMSSVKIVVEPLVKVLINNKTFAKLATSLEEVEVVSRWMSMTDNLEERSPLLQAIMETLQKCACFGMALRFRLFLSNYVIWTRIC</sequence>
<keyword evidence="2" id="KW-1185">Reference proteome</keyword>
<dbReference type="Proteomes" id="UP000001593">
    <property type="component" value="Unassembled WGS sequence"/>
</dbReference>
<reference evidence="1 2" key="1">
    <citation type="journal article" date="2007" name="Science">
        <title>Sea anemone genome reveals ancestral eumetazoan gene repertoire and genomic organization.</title>
        <authorList>
            <person name="Putnam N.H."/>
            <person name="Srivastava M."/>
            <person name="Hellsten U."/>
            <person name="Dirks B."/>
            <person name="Chapman J."/>
            <person name="Salamov A."/>
            <person name="Terry A."/>
            <person name="Shapiro H."/>
            <person name="Lindquist E."/>
            <person name="Kapitonov V.V."/>
            <person name="Jurka J."/>
            <person name="Genikhovich G."/>
            <person name="Grigoriev I.V."/>
            <person name="Lucas S.M."/>
            <person name="Steele R.E."/>
            <person name="Finnerty J.R."/>
            <person name="Technau U."/>
            <person name="Martindale M.Q."/>
            <person name="Rokhsar D.S."/>
        </authorList>
    </citation>
    <scope>NUCLEOTIDE SEQUENCE [LARGE SCALE GENOMIC DNA]</scope>
    <source>
        <strain evidence="2">CH2 X CH6</strain>
    </source>
</reference>
<evidence type="ECO:0000313" key="2">
    <source>
        <dbReference type="Proteomes" id="UP000001593"/>
    </source>
</evidence>
<name>A7SP00_NEMVE</name>
<dbReference type="Pfam" id="PF14868">
    <property type="entry name" value="DUF4487"/>
    <property type="match status" value="1"/>
</dbReference>
<organism evidence="1 2">
    <name type="scientific">Nematostella vectensis</name>
    <name type="common">Starlet sea anemone</name>
    <dbReference type="NCBI Taxonomy" id="45351"/>
    <lineage>
        <taxon>Eukaryota</taxon>
        <taxon>Metazoa</taxon>
        <taxon>Cnidaria</taxon>
        <taxon>Anthozoa</taxon>
        <taxon>Hexacorallia</taxon>
        <taxon>Actiniaria</taxon>
        <taxon>Edwardsiidae</taxon>
        <taxon>Nematostella</taxon>
    </lineage>
</organism>
<dbReference type="PANTHER" id="PTHR16071">
    <property type="entry name" value="CHROMOSOME 1 OPEN READING FRAME 112"/>
    <property type="match status" value="1"/>
</dbReference>
<dbReference type="InterPro" id="IPR027902">
    <property type="entry name" value="DUF4487"/>
</dbReference>
<dbReference type="InParanoid" id="A7SP00"/>
<dbReference type="STRING" id="45351.A7SP00"/>
<protein>
    <submittedName>
        <fullName evidence="1">Uncharacterized protein</fullName>
    </submittedName>
</protein>
<evidence type="ECO:0000313" key="1">
    <source>
        <dbReference type="EMBL" id="EDO34550.1"/>
    </source>
</evidence>
<dbReference type="HOGENOM" id="CLU_696983_0_0_1"/>
<dbReference type="EMBL" id="DS469726">
    <property type="protein sequence ID" value="EDO34550.1"/>
    <property type="molecule type" value="Genomic_DNA"/>
</dbReference>
<proteinExistence type="predicted"/>
<gene>
    <name evidence="1" type="ORF">NEMVEDRAFT_v1g215175</name>
</gene>
<dbReference type="AlphaFoldDB" id="A7SP00"/>